<reference evidence="3" key="1">
    <citation type="submission" date="2013-09" db="EMBL/GenBank/DDBJ databases">
        <title>Corchorus olitorius genome sequencing.</title>
        <authorList>
            <person name="Alam M."/>
            <person name="Haque M.S."/>
            <person name="Islam M.S."/>
            <person name="Emdad E.M."/>
            <person name="Islam M.M."/>
            <person name="Ahmed B."/>
            <person name="Halim A."/>
            <person name="Hossen Q.M.M."/>
            <person name="Hossain M.Z."/>
            <person name="Ahmed R."/>
            <person name="Khan M.M."/>
            <person name="Islam R."/>
            <person name="Rashid M.M."/>
            <person name="Khan S.A."/>
            <person name="Rahman M.S."/>
            <person name="Alam M."/>
            <person name="Yahiya A.S."/>
            <person name="Khan M.S."/>
            <person name="Azam M.S."/>
            <person name="Haque T."/>
            <person name="Lashkar M.Z.H."/>
            <person name="Akhand A.I."/>
            <person name="Morshed G."/>
            <person name="Roy S."/>
            <person name="Uddin K.S."/>
            <person name="Rabeya T."/>
            <person name="Hossain A.S."/>
            <person name="Chowdhury A."/>
            <person name="Snigdha A.R."/>
            <person name="Mortoza M.S."/>
            <person name="Matin S.A."/>
            <person name="Hoque S.M.E."/>
            <person name="Islam M.K."/>
            <person name="Roy D.K."/>
            <person name="Haider R."/>
            <person name="Moosa M.M."/>
            <person name="Elias S.M."/>
            <person name="Hasan A.M."/>
            <person name="Jahan S."/>
            <person name="Shafiuddin M."/>
            <person name="Mahmood N."/>
            <person name="Shommy N.S."/>
        </authorList>
    </citation>
    <scope>NUCLEOTIDE SEQUENCE [LARGE SCALE GENOMIC DNA]</scope>
    <source>
        <strain evidence="3">cv. O-4</strain>
    </source>
</reference>
<dbReference type="PANTHER" id="PTHR33223:SF6">
    <property type="entry name" value="CCHC-TYPE DOMAIN-CONTAINING PROTEIN"/>
    <property type="match status" value="1"/>
</dbReference>
<dbReference type="AlphaFoldDB" id="A0A1R3GCY6"/>
<organism evidence="2 3">
    <name type="scientific">Corchorus olitorius</name>
    <dbReference type="NCBI Taxonomy" id="93759"/>
    <lineage>
        <taxon>Eukaryota</taxon>
        <taxon>Viridiplantae</taxon>
        <taxon>Streptophyta</taxon>
        <taxon>Embryophyta</taxon>
        <taxon>Tracheophyta</taxon>
        <taxon>Spermatophyta</taxon>
        <taxon>Magnoliopsida</taxon>
        <taxon>eudicotyledons</taxon>
        <taxon>Gunneridae</taxon>
        <taxon>Pentapetalae</taxon>
        <taxon>rosids</taxon>
        <taxon>malvids</taxon>
        <taxon>Malvales</taxon>
        <taxon>Malvaceae</taxon>
        <taxon>Grewioideae</taxon>
        <taxon>Apeibeae</taxon>
        <taxon>Corchorus</taxon>
    </lineage>
</organism>
<evidence type="ECO:0000313" key="2">
    <source>
        <dbReference type="EMBL" id="OMO55964.1"/>
    </source>
</evidence>
<comment type="caution">
    <text evidence="2">The sequence shown here is derived from an EMBL/GenBank/DDBJ whole genome shotgun (WGS) entry which is preliminary data.</text>
</comment>
<evidence type="ECO:0000313" key="3">
    <source>
        <dbReference type="Proteomes" id="UP000187203"/>
    </source>
</evidence>
<dbReference type="Proteomes" id="UP000187203">
    <property type="component" value="Unassembled WGS sequence"/>
</dbReference>
<dbReference type="InterPro" id="IPR005162">
    <property type="entry name" value="Retrotrans_gag_dom"/>
</dbReference>
<sequence length="137" mass="16451">MEQSTLNYFFERETRPLCIDYPQANTTFELNSTFIQSKEAMKCFFSLPSKSITSWEQLHRKFLRNYFPASKISQIRWEITLKEPKPDEAWWQYWKRFNELCNRCSYHCISEHALLETFYDSLDEKDKKYIDAASGGS</sequence>
<dbReference type="Pfam" id="PF03732">
    <property type="entry name" value="Retrotrans_gag"/>
    <property type="match status" value="1"/>
</dbReference>
<dbReference type="PANTHER" id="PTHR33223">
    <property type="entry name" value="CCHC-TYPE DOMAIN-CONTAINING PROTEIN"/>
    <property type="match status" value="1"/>
</dbReference>
<accession>A0A1R3GCY6</accession>
<name>A0A1R3GCY6_9ROSI</name>
<feature type="domain" description="Retrotransposon gag" evidence="1">
    <location>
        <begin position="39"/>
        <end position="123"/>
    </location>
</feature>
<protein>
    <submittedName>
        <fullName evidence="2">Retrotransposon gag protein</fullName>
    </submittedName>
</protein>
<evidence type="ECO:0000259" key="1">
    <source>
        <dbReference type="Pfam" id="PF03732"/>
    </source>
</evidence>
<dbReference type="EMBL" id="AWUE01022814">
    <property type="protein sequence ID" value="OMO55964.1"/>
    <property type="molecule type" value="Genomic_DNA"/>
</dbReference>
<keyword evidence="3" id="KW-1185">Reference proteome</keyword>
<proteinExistence type="predicted"/>
<gene>
    <name evidence="2" type="ORF">COLO4_35828</name>
</gene>
<dbReference type="STRING" id="93759.A0A1R3GCY6"/>
<dbReference type="OrthoDB" id="1305902at2759"/>